<dbReference type="GO" id="GO:0005829">
    <property type="term" value="C:cytosol"/>
    <property type="evidence" value="ECO:0007669"/>
    <property type="project" value="TreeGrafter"/>
</dbReference>
<keyword evidence="4 6" id="KW-0479">Metal-binding</keyword>
<feature type="binding site" evidence="6">
    <location>
        <position position="182"/>
    </location>
    <ligand>
        <name>substrate</name>
    </ligand>
</feature>
<dbReference type="Pfam" id="PF00557">
    <property type="entry name" value="Peptidase_M24"/>
    <property type="match status" value="1"/>
</dbReference>
<evidence type="ECO:0000256" key="4">
    <source>
        <dbReference type="ARBA" id="ARBA00022723"/>
    </source>
</evidence>
<feature type="binding site" evidence="6">
    <location>
        <position position="111"/>
    </location>
    <ligand>
        <name>a divalent metal cation</name>
        <dbReference type="ChEBI" id="CHEBI:60240"/>
        <label>2</label>
        <note>catalytic</note>
    </ligand>
</feature>
<gene>
    <name evidence="6" type="primary">map</name>
    <name evidence="9" type="ORF">SAMN05421872_101478</name>
</gene>
<evidence type="ECO:0000256" key="5">
    <source>
        <dbReference type="ARBA" id="ARBA00022801"/>
    </source>
</evidence>
<feature type="binding site" evidence="6">
    <location>
        <position position="175"/>
    </location>
    <ligand>
        <name>a divalent metal cation</name>
        <dbReference type="ChEBI" id="CHEBI:60240"/>
        <label>2</label>
        <note>catalytic</note>
    </ligand>
</feature>
<evidence type="ECO:0000259" key="8">
    <source>
        <dbReference type="Pfam" id="PF00557"/>
    </source>
</evidence>
<dbReference type="GO" id="GO:0046872">
    <property type="term" value="F:metal ion binding"/>
    <property type="evidence" value="ECO:0007669"/>
    <property type="project" value="UniProtKB-UniRule"/>
</dbReference>
<dbReference type="PRINTS" id="PR00599">
    <property type="entry name" value="MAPEPTIDASE"/>
</dbReference>
<reference evidence="9 10" key="1">
    <citation type="submission" date="2016-10" db="EMBL/GenBank/DDBJ databases">
        <authorList>
            <person name="de Groot N.N."/>
        </authorList>
    </citation>
    <scope>NUCLEOTIDE SEQUENCE [LARGE SCALE GENOMIC DNA]</scope>
    <source>
        <strain evidence="9 10">CGMCC 4.6858</strain>
    </source>
</reference>
<feature type="binding site" evidence="6">
    <location>
        <position position="111"/>
    </location>
    <ligand>
        <name>a divalent metal cation</name>
        <dbReference type="ChEBI" id="CHEBI:60240"/>
        <label>1</label>
    </ligand>
</feature>
<feature type="binding site" evidence="6">
    <location>
        <position position="208"/>
    </location>
    <ligand>
        <name>a divalent metal cation</name>
        <dbReference type="ChEBI" id="CHEBI:60240"/>
        <label>2</label>
        <note>catalytic</note>
    </ligand>
</feature>
<proteinExistence type="inferred from homology"/>
<dbReference type="SUPFAM" id="SSF55920">
    <property type="entry name" value="Creatinase/aminopeptidase"/>
    <property type="match status" value="1"/>
</dbReference>
<dbReference type="AlphaFoldDB" id="A0A1G6JGT2"/>
<protein>
    <recommendedName>
        <fullName evidence="6 7">Methionine aminopeptidase</fullName>
        <shortName evidence="6">MAP</shortName>
        <shortName evidence="6">MetAP</shortName>
        <ecNumber evidence="6 7">3.4.11.18</ecNumber>
    </recommendedName>
    <alternativeName>
        <fullName evidence="6">Peptidase M</fullName>
    </alternativeName>
</protein>
<comment type="function">
    <text evidence="1 6">Removes the N-terminal methionine from nascent proteins. The N-terminal methionine is often cleaved when the second residue in the primary sequence is small and uncharged (Met-Ala-, Cys, Gly, Pro, Ser, Thr, or Val). Requires deformylation of the N(alpha)-formylated initiator methionine before it can be hydrolyzed.</text>
</comment>
<comment type="subunit">
    <text evidence="6">Monomer.</text>
</comment>
<evidence type="ECO:0000313" key="9">
    <source>
        <dbReference type="EMBL" id="SDC17897.1"/>
    </source>
</evidence>
<sequence length="263" mass="27562">MIEILSPAKVQRARATGTLVADVLQDLRAQATVGTNLLDLDRWAARLIDEAGAQSCYVDYAPSFGRGPFGHHVCTAVNDAVLHGRPHDRTLADGDLLTLDLAVVLDGVAADAAISFVVGTARADESLRLIRTTERALAAGIAAAGPGARVGDLSHAIGTVLAEAGYAVNTEYGGHGIGSTMHQDPHVANTGRPGRGFRLRPGLLLALEPWVMTDTDQLVTDPDGWTLRSATGCRTAHSEHTIAITEDGAEILTLPTRGLSPLS</sequence>
<dbReference type="OrthoDB" id="9802055at2"/>
<dbReference type="GO" id="GO:0070006">
    <property type="term" value="F:metalloaminopeptidase activity"/>
    <property type="evidence" value="ECO:0007669"/>
    <property type="project" value="UniProtKB-UniRule"/>
</dbReference>
<dbReference type="PANTHER" id="PTHR43330">
    <property type="entry name" value="METHIONINE AMINOPEPTIDASE"/>
    <property type="match status" value="1"/>
</dbReference>
<comment type="catalytic activity">
    <reaction evidence="6 7">
        <text>Release of N-terminal amino acids, preferentially methionine, from peptides and arylamides.</text>
        <dbReference type="EC" id="3.4.11.18"/>
    </reaction>
</comment>
<feature type="binding site" evidence="6">
    <location>
        <position position="83"/>
    </location>
    <ligand>
        <name>substrate</name>
    </ligand>
</feature>
<dbReference type="InterPro" id="IPR036005">
    <property type="entry name" value="Creatinase/aminopeptidase-like"/>
</dbReference>
<keyword evidence="5 6" id="KW-0378">Hydrolase</keyword>
<feature type="binding site" evidence="6">
    <location>
        <position position="239"/>
    </location>
    <ligand>
        <name>a divalent metal cation</name>
        <dbReference type="ChEBI" id="CHEBI:60240"/>
        <label>2</label>
        <note>catalytic</note>
    </ligand>
</feature>
<keyword evidence="2 6" id="KW-0031">Aminopeptidase</keyword>
<evidence type="ECO:0000256" key="7">
    <source>
        <dbReference type="RuleBase" id="RU003653"/>
    </source>
</evidence>
<keyword evidence="3 6" id="KW-0645">Protease</keyword>
<keyword evidence="10" id="KW-1185">Reference proteome</keyword>
<dbReference type="GO" id="GO:0006508">
    <property type="term" value="P:proteolysis"/>
    <property type="evidence" value="ECO:0007669"/>
    <property type="project" value="UniProtKB-KW"/>
</dbReference>
<evidence type="ECO:0000256" key="2">
    <source>
        <dbReference type="ARBA" id="ARBA00022438"/>
    </source>
</evidence>
<feature type="domain" description="Peptidase M24" evidence="8">
    <location>
        <begin position="13"/>
        <end position="246"/>
    </location>
</feature>
<dbReference type="GO" id="GO:0004239">
    <property type="term" value="F:initiator methionyl aminopeptidase activity"/>
    <property type="evidence" value="ECO:0007669"/>
    <property type="project" value="UniProtKB-UniRule"/>
</dbReference>
<dbReference type="RefSeq" id="WP_090850353.1">
    <property type="nucleotide sequence ID" value="NZ_FMZM01000001.1"/>
</dbReference>
<accession>A0A1G6JGT2</accession>
<evidence type="ECO:0000256" key="3">
    <source>
        <dbReference type="ARBA" id="ARBA00022670"/>
    </source>
</evidence>
<evidence type="ECO:0000256" key="1">
    <source>
        <dbReference type="ARBA" id="ARBA00002521"/>
    </source>
</evidence>
<evidence type="ECO:0000313" key="10">
    <source>
        <dbReference type="Proteomes" id="UP000199034"/>
    </source>
</evidence>
<dbReference type="EMBL" id="FMZM01000001">
    <property type="protein sequence ID" value="SDC17897.1"/>
    <property type="molecule type" value="Genomic_DNA"/>
</dbReference>
<evidence type="ECO:0000256" key="6">
    <source>
        <dbReference type="HAMAP-Rule" id="MF_01974"/>
    </source>
</evidence>
<dbReference type="InterPro" id="IPR002467">
    <property type="entry name" value="Pept_M24A_MAP1"/>
</dbReference>
<dbReference type="NCBIfam" id="TIGR00500">
    <property type="entry name" value="met_pdase_I"/>
    <property type="match status" value="1"/>
</dbReference>
<dbReference type="Proteomes" id="UP000199034">
    <property type="component" value="Unassembled WGS sequence"/>
</dbReference>
<feature type="binding site" evidence="6">
    <location>
        <position position="100"/>
    </location>
    <ligand>
        <name>a divalent metal cation</name>
        <dbReference type="ChEBI" id="CHEBI:60240"/>
        <label>1</label>
    </ligand>
</feature>
<comment type="similarity">
    <text evidence="6">Belongs to the peptidase M24A family. Methionine aminopeptidase type 1 subfamily.</text>
</comment>
<dbReference type="EC" id="3.4.11.18" evidence="6 7"/>
<organism evidence="9 10">
    <name type="scientific">Nocardioides lianchengensis</name>
    <dbReference type="NCBI Taxonomy" id="1045774"/>
    <lineage>
        <taxon>Bacteria</taxon>
        <taxon>Bacillati</taxon>
        <taxon>Actinomycetota</taxon>
        <taxon>Actinomycetes</taxon>
        <taxon>Propionibacteriales</taxon>
        <taxon>Nocardioidaceae</taxon>
        <taxon>Nocardioides</taxon>
    </lineage>
</organism>
<dbReference type="Gene3D" id="3.90.230.10">
    <property type="entry name" value="Creatinase/methionine aminopeptidase superfamily"/>
    <property type="match status" value="1"/>
</dbReference>
<dbReference type="InterPro" id="IPR001714">
    <property type="entry name" value="Pept_M24_MAP"/>
</dbReference>
<dbReference type="STRING" id="1045774.SAMN05421872_101478"/>
<dbReference type="HAMAP" id="MF_01974">
    <property type="entry name" value="MetAP_1"/>
    <property type="match status" value="1"/>
</dbReference>
<name>A0A1G6JGT2_9ACTN</name>
<dbReference type="CDD" id="cd01086">
    <property type="entry name" value="MetAP1"/>
    <property type="match status" value="1"/>
</dbReference>
<dbReference type="PANTHER" id="PTHR43330:SF27">
    <property type="entry name" value="METHIONINE AMINOPEPTIDASE"/>
    <property type="match status" value="1"/>
</dbReference>
<comment type="cofactor">
    <cofactor evidence="6">
        <name>Co(2+)</name>
        <dbReference type="ChEBI" id="CHEBI:48828"/>
    </cofactor>
    <cofactor evidence="6">
        <name>Zn(2+)</name>
        <dbReference type="ChEBI" id="CHEBI:29105"/>
    </cofactor>
    <cofactor evidence="6">
        <name>Mn(2+)</name>
        <dbReference type="ChEBI" id="CHEBI:29035"/>
    </cofactor>
    <cofactor evidence="6">
        <name>Fe(2+)</name>
        <dbReference type="ChEBI" id="CHEBI:29033"/>
    </cofactor>
    <text evidence="6">Binds 2 divalent metal cations per subunit. Has a high-affinity and a low affinity metal-binding site. The true nature of the physiological cofactor is under debate. The enzyme is active with cobalt, zinc, manganese or divalent iron ions. Most likely, methionine aminopeptidases function as mononuclear Fe(2+)-metalloproteases under physiological conditions, and the catalytically relevant metal-binding site has been assigned to the histidine-containing high-affinity site.</text>
</comment>
<dbReference type="InterPro" id="IPR000994">
    <property type="entry name" value="Pept_M24"/>
</dbReference>
<feature type="binding site" evidence="6">
    <location>
        <position position="239"/>
    </location>
    <ligand>
        <name>a divalent metal cation</name>
        <dbReference type="ChEBI" id="CHEBI:60240"/>
        <label>1</label>
    </ligand>
</feature>